<organism evidence="3 4">
    <name type="scientific">Neolewinella litorea</name>
    <dbReference type="NCBI Taxonomy" id="2562452"/>
    <lineage>
        <taxon>Bacteria</taxon>
        <taxon>Pseudomonadati</taxon>
        <taxon>Bacteroidota</taxon>
        <taxon>Saprospiria</taxon>
        <taxon>Saprospirales</taxon>
        <taxon>Lewinellaceae</taxon>
        <taxon>Neolewinella</taxon>
    </lineage>
</organism>
<evidence type="ECO:0000313" key="3">
    <source>
        <dbReference type="EMBL" id="THH39621.1"/>
    </source>
</evidence>
<dbReference type="PANTHER" id="PTHR30007">
    <property type="entry name" value="PHP DOMAIN PROTEIN"/>
    <property type="match status" value="1"/>
</dbReference>
<dbReference type="Proteomes" id="UP000308528">
    <property type="component" value="Unassembled WGS sequence"/>
</dbReference>
<reference evidence="3 4" key="1">
    <citation type="submission" date="2019-04" db="EMBL/GenBank/DDBJ databases">
        <title>Lewinella litorea sp. nov., isolated from a marine sand.</title>
        <authorList>
            <person name="Yoon J.-H."/>
        </authorList>
    </citation>
    <scope>NUCLEOTIDE SEQUENCE [LARGE SCALE GENOMIC DNA]</scope>
    <source>
        <strain evidence="3 4">HSMS-39</strain>
    </source>
</reference>
<dbReference type="PANTHER" id="PTHR30007:SF0">
    <property type="entry name" value="TRANSPOSASE"/>
    <property type="match status" value="1"/>
</dbReference>
<dbReference type="RefSeq" id="WP_168797527.1">
    <property type="nucleotide sequence ID" value="NZ_SRSF01000003.1"/>
</dbReference>
<accession>A0A4S4NML5</accession>
<evidence type="ECO:0000259" key="1">
    <source>
        <dbReference type="Pfam" id="PF13586"/>
    </source>
</evidence>
<dbReference type="AlphaFoldDB" id="A0A4S4NML5"/>
<comment type="caution">
    <text evidence="3">The sequence shown here is derived from an EMBL/GenBank/DDBJ whole genome shotgun (WGS) entry which is preliminary data.</text>
</comment>
<dbReference type="EMBL" id="SRSF01000003">
    <property type="protein sequence ID" value="THH39621.1"/>
    <property type="molecule type" value="Genomic_DNA"/>
</dbReference>
<proteinExistence type="predicted"/>
<evidence type="ECO:0000313" key="2">
    <source>
        <dbReference type="EMBL" id="THH34345.1"/>
    </source>
</evidence>
<feature type="non-terminal residue" evidence="3">
    <location>
        <position position="1"/>
    </location>
</feature>
<protein>
    <submittedName>
        <fullName evidence="3">IS5/IS1182 family transposase</fullName>
    </submittedName>
</protein>
<gene>
    <name evidence="3" type="ORF">E4021_08355</name>
    <name evidence="2" type="ORF">E4021_17785</name>
</gene>
<keyword evidence="4" id="KW-1185">Reference proteome</keyword>
<dbReference type="Pfam" id="PF13586">
    <property type="entry name" value="DDE_Tnp_1_2"/>
    <property type="match status" value="1"/>
</dbReference>
<evidence type="ECO:0000313" key="4">
    <source>
        <dbReference type="Proteomes" id="UP000308528"/>
    </source>
</evidence>
<sequence length="92" mass="10531">AKKLLADSAYTGQFAVLMSQLDRVVFECPSRPPDQRGFVVEAKRWVVERSFAWMNFFRRIIKDYERTIENSVGFILMANIQMVISSLAADGP</sequence>
<feature type="domain" description="Transposase DDE" evidence="1">
    <location>
        <begin position="31"/>
        <end position="80"/>
    </location>
</feature>
<dbReference type="EMBL" id="SRSF01000022">
    <property type="protein sequence ID" value="THH34345.1"/>
    <property type="molecule type" value="Genomic_DNA"/>
</dbReference>
<name>A0A4S4NML5_9BACT</name>
<dbReference type="InterPro" id="IPR025668">
    <property type="entry name" value="Tnp_DDE_dom"/>
</dbReference>